<dbReference type="RefSeq" id="WP_274050770.1">
    <property type="nucleotide sequence ID" value="NZ_CP059693.1"/>
</dbReference>
<protein>
    <recommendedName>
        <fullName evidence="10">Purine nucleoside phosphorylase</fullName>
    </recommendedName>
</protein>
<dbReference type="Pfam" id="PF02578">
    <property type="entry name" value="Cu-oxidase_4"/>
    <property type="match status" value="1"/>
</dbReference>
<organism evidence="11 12">
    <name type="scientific">Thalassomonas haliotis</name>
    <dbReference type="NCBI Taxonomy" id="485448"/>
    <lineage>
        <taxon>Bacteria</taxon>
        <taxon>Pseudomonadati</taxon>
        <taxon>Pseudomonadota</taxon>
        <taxon>Gammaproteobacteria</taxon>
        <taxon>Alteromonadales</taxon>
        <taxon>Colwelliaceae</taxon>
        <taxon>Thalassomonas</taxon>
    </lineage>
</organism>
<dbReference type="NCBIfam" id="TIGR00726">
    <property type="entry name" value="peptidoglycan editing factor PgeF"/>
    <property type="match status" value="1"/>
</dbReference>
<keyword evidence="3" id="KW-0808">Transferase</keyword>
<dbReference type="InterPro" id="IPR011324">
    <property type="entry name" value="Cytotoxic_necrot_fac-like_cat"/>
</dbReference>
<dbReference type="Proteomes" id="UP001215231">
    <property type="component" value="Chromosome"/>
</dbReference>
<comment type="catalytic activity">
    <reaction evidence="7">
        <text>adenosine + H2O + H(+) = inosine + NH4(+)</text>
        <dbReference type="Rhea" id="RHEA:24408"/>
        <dbReference type="ChEBI" id="CHEBI:15377"/>
        <dbReference type="ChEBI" id="CHEBI:15378"/>
        <dbReference type="ChEBI" id="CHEBI:16335"/>
        <dbReference type="ChEBI" id="CHEBI:17596"/>
        <dbReference type="ChEBI" id="CHEBI:28938"/>
        <dbReference type="EC" id="3.5.4.4"/>
    </reaction>
    <physiologicalReaction direction="left-to-right" evidence="7">
        <dbReference type="Rhea" id="RHEA:24409"/>
    </physiologicalReaction>
</comment>
<evidence type="ECO:0000256" key="2">
    <source>
        <dbReference type="ARBA" id="ARBA00007353"/>
    </source>
</evidence>
<dbReference type="SUPFAM" id="SSF64438">
    <property type="entry name" value="CNF1/YfiH-like putative cysteine hydrolases"/>
    <property type="match status" value="1"/>
</dbReference>
<dbReference type="PANTHER" id="PTHR30616:SF2">
    <property type="entry name" value="PURINE NUCLEOSIDE PHOSPHORYLASE LACC1"/>
    <property type="match status" value="1"/>
</dbReference>
<keyword evidence="6" id="KW-0862">Zinc</keyword>
<evidence type="ECO:0000256" key="6">
    <source>
        <dbReference type="ARBA" id="ARBA00022833"/>
    </source>
</evidence>
<gene>
    <name evidence="11" type="primary">pgeF</name>
    <name evidence="11" type="ORF">H3N35_21045</name>
</gene>
<sequence>MNINNPHFCQPDWPVANVLAFNTSRLHPLKDNPPVSYFDSFNLGAHVGDDIKGVEHNRQALKGFLPKASQIQWLEQVHGNTVVEVYDHSEQPRVADAAVTRNPDITLAVMTADCLPILLSCGQGKEVAVIHGGWRPLLAGIISNTLQKMQSRNRSLYAWLGPCIGEQAFEVGAEVRQAFLGQSAMFEAAFKPSGQGKYLGNLTLIAKLQLSSLGVKHISAVNHCTYTMAQRYYSYRRNGITGRMAALITRL</sequence>
<comment type="catalytic activity">
    <reaction evidence="8">
        <text>adenosine + phosphate = alpha-D-ribose 1-phosphate + adenine</text>
        <dbReference type="Rhea" id="RHEA:27642"/>
        <dbReference type="ChEBI" id="CHEBI:16335"/>
        <dbReference type="ChEBI" id="CHEBI:16708"/>
        <dbReference type="ChEBI" id="CHEBI:43474"/>
        <dbReference type="ChEBI" id="CHEBI:57720"/>
        <dbReference type="EC" id="2.4.2.1"/>
    </reaction>
    <physiologicalReaction direction="left-to-right" evidence="8">
        <dbReference type="Rhea" id="RHEA:27643"/>
    </physiologicalReaction>
</comment>
<evidence type="ECO:0000256" key="10">
    <source>
        <dbReference type="RuleBase" id="RU361274"/>
    </source>
</evidence>
<evidence type="ECO:0000256" key="3">
    <source>
        <dbReference type="ARBA" id="ARBA00022679"/>
    </source>
</evidence>
<dbReference type="CDD" id="cd16833">
    <property type="entry name" value="YfiH"/>
    <property type="match status" value="1"/>
</dbReference>
<dbReference type="PANTHER" id="PTHR30616">
    <property type="entry name" value="UNCHARACTERIZED PROTEIN YFIH"/>
    <property type="match status" value="1"/>
</dbReference>
<comment type="similarity">
    <text evidence="2 10">Belongs to the purine nucleoside phosphorylase YfiH/LACC1 family.</text>
</comment>
<dbReference type="InterPro" id="IPR038371">
    <property type="entry name" value="Cu_polyphenol_OxRdtase_sf"/>
</dbReference>
<name>A0ABY7VBK8_9GAMM</name>
<proteinExistence type="inferred from homology"/>
<evidence type="ECO:0000256" key="9">
    <source>
        <dbReference type="ARBA" id="ARBA00049893"/>
    </source>
</evidence>
<evidence type="ECO:0000256" key="1">
    <source>
        <dbReference type="ARBA" id="ARBA00000553"/>
    </source>
</evidence>
<evidence type="ECO:0000256" key="7">
    <source>
        <dbReference type="ARBA" id="ARBA00047989"/>
    </source>
</evidence>
<evidence type="ECO:0000256" key="8">
    <source>
        <dbReference type="ARBA" id="ARBA00048968"/>
    </source>
</evidence>
<accession>A0ABY7VBK8</accession>
<dbReference type="EMBL" id="CP059693">
    <property type="protein sequence ID" value="WDE10710.1"/>
    <property type="molecule type" value="Genomic_DNA"/>
</dbReference>
<comment type="catalytic activity">
    <reaction evidence="9">
        <text>S-methyl-5'-thioadenosine + phosphate = 5-(methylsulfanyl)-alpha-D-ribose 1-phosphate + adenine</text>
        <dbReference type="Rhea" id="RHEA:11852"/>
        <dbReference type="ChEBI" id="CHEBI:16708"/>
        <dbReference type="ChEBI" id="CHEBI:17509"/>
        <dbReference type="ChEBI" id="CHEBI:43474"/>
        <dbReference type="ChEBI" id="CHEBI:58533"/>
        <dbReference type="EC" id="2.4.2.28"/>
    </reaction>
    <physiologicalReaction direction="left-to-right" evidence="9">
        <dbReference type="Rhea" id="RHEA:11853"/>
    </physiologicalReaction>
</comment>
<keyword evidence="4" id="KW-0479">Metal-binding</keyword>
<evidence type="ECO:0000313" key="12">
    <source>
        <dbReference type="Proteomes" id="UP001215231"/>
    </source>
</evidence>
<keyword evidence="12" id="KW-1185">Reference proteome</keyword>
<evidence type="ECO:0000313" key="11">
    <source>
        <dbReference type="EMBL" id="WDE10710.1"/>
    </source>
</evidence>
<evidence type="ECO:0000256" key="4">
    <source>
        <dbReference type="ARBA" id="ARBA00022723"/>
    </source>
</evidence>
<evidence type="ECO:0000256" key="5">
    <source>
        <dbReference type="ARBA" id="ARBA00022801"/>
    </source>
</evidence>
<dbReference type="Gene3D" id="3.60.140.10">
    <property type="entry name" value="CNF1/YfiH-like putative cysteine hydrolases"/>
    <property type="match status" value="1"/>
</dbReference>
<reference evidence="11 12" key="1">
    <citation type="journal article" date="2022" name="Mar. Drugs">
        <title>Bioassay-Guided Fractionation Leads to the Detection of Cholic Acid Generated by the Rare Thalassomonas sp.</title>
        <authorList>
            <person name="Pheiffer F."/>
            <person name="Schneider Y.K."/>
            <person name="Hansen E.H."/>
            <person name="Andersen J.H."/>
            <person name="Isaksson J."/>
            <person name="Busche T."/>
            <person name="R C."/>
            <person name="Kalinowski J."/>
            <person name="Zyl L.V."/>
            <person name="Trindade M."/>
        </authorList>
    </citation>
    <scope>NUCLEOTIDE SEQUENCE [LARGE SCALE GENOMIC DNA]</scope>
    <source>
        <strain evidence="11 12">A5K-61T</strain>
    </source>
</reference>
<comment type="catalytic activity">
    <reaction evidence="1">
        <text>inosine + phosphate = alpha-D-ribose 1-phosphate + hypoxanthine</text>
        <dbReference type="Rhea" id="RHEA:27646"/>
        <dbReference type="ChEBI" id="CHEBI:17368"/>
        <dbReference type="ChEBI" id="CHEBI:17596"/>
        <dbReference type="ChEBI" id="CHEBI:43474"/>
        <dbReference type="ChEBI" id="CHEBI:57720"/>
        <dbReference type="EC" id="2.4.2.1"/>
    </reaction>
    <physiologicalReaction direction="left-to-right" evidence="1">
        <dbReference type="Rhea" id="RHEA:27647"/>
    </physiologicalReaction>
</comment>
<keyword evidence="5" id="KW-0378">Hydrolase</keyword>
<dbReference type="InterPro" id="IPR003730">
    <property type="entry name" value="Cu_polyphenol_OxRdtase"/>
</dbReference>